<name>A0A9J6DNA7_RHIMP</name>
<accession>A0A9J6DNA7</accession>
<dbReference type="PROSITE" id="PS50848">
    <property type="entry name" value="START"/>
    <property type="match status" value="1"/>
</dbReference>
<dbReference type="VEuPathDB" id="VectorBase:LOC119171806"/>
<evidence type="ECO:0000259" key="1">
    <source>
        <dbReference type="PROSITE" id="PS50848"/>
    </source>
</evidence>
<dbReference type="Gene3D" id="3.30.530.20">
    <property type="match status" value="1"/>
</dbReference>
<organism evidence="2 3">
    <name type="scientific">Rhipicephalus microplus</name>
    <name type="common">Cattle tick</name>
    <name type="synonym">Boophilus microplus</name>
    <dbReference type="NCBI Taxonomy" id="6941"/>
    <lineage>
        <taxon>Eukaryota</taxon>
        <taxon>Metazoa</taxon>
        <taxon>Ecdysozoa</taxon>
        <taxon>Arthropoda</taxon>
        <taxon>Chelicerata</taxon>
        <taxon>Arachnida</taxon>
        <taxon>Acari</taxon>
        <taxon>Parasitiformes</taxon>
        <taxon>Ixodida</taxon>
        <taxon>Ixodoidea</taxon>
        <taxon>Ixodidae</taxon>
        <taxon>Rhipicephalinae</taxon>
        <taxon>Rhipicephalus</taxon>
        <taxon>Boophilus</taxon>
    </lineage>
</organism>
<feature type="domain" description="START" evidence="1">
    <location>
        <begin position="75"/>
        <end position="291"/>
    </location>
</feature>
<proteinExistence type="predicted"/>
<dbReference type="GO" id="GO:0005765">
    <property type="term" value="C:lysosomal membrane"/>
    <property type="evidence" value="ECO:0007669"/>
    <property type="project" value="TreeGrafter"/>
</dbReference>
<reference evidence="2" key="1">
    <citation type="journal article" date="2020" name="Cell">
        <title>Large-Scale Comparative Analyses of Tick Genomes Elucidate Their Genetic Diversity and Vector Capacities.</title>
        <authorList>
            <consortium name="Tick Genome and Microbiome Consortium (TIGMIC)"/>
            <person name="Jia N."/>
            <person name="Wang J."/>
            <person name="Shi W."/>
            <person name="Du L."/>
            <person name="Sun Y."/>
            <person name="Zhan W."/>
            <person name="Jiang J.F."/>
            <person name="Wang Q."/>
            <person name="Zhang B."/>
            <person name="Ji P."/>
            <person name="Bell-Sakyi L."/>
            <person name="Cui X.M."/>
            <person name="Yuan T.T."/>
            <person name="Jiang B.G."/>
            <person name="Yang W.F."/>
            <person name="Lam T.T."/>
            <person name="Chang Q.C."/>
            <person name="Ding S.J."/>
            <person name="Wang X.J."/>
            <person name="Zhu J.G."/>
            <person name="Ruan X.D."/>
            <person name="Zhao L."/>
            <person name="Wei J.T."/>
            <person name="Ye R.Z."/>
            <person name="Que T.C."/>
            <person name="Du C.H."/>
            <person name="Zhou Y.H."/>
            <person name="Cheng J.X."/>
            <person name="Dai P.F."/>
            <person name="Guo W.B."/>
            <person name="Han X.H."/>
            <person name="Huang E.J."/>
            <person name="Li L.F."/>
            <person name="Wei W."/>
            <person name="Gao Y.C."/>
            <person name="Liu J.Z."/>
            <person name="Shao H.Z."/>
            <person name="Wang X."/>
            <person name="Wang C.C."/>
            <person name="Yang T.C."/>
            <person name="Huo Q.B."/>
            <person name="Li W."/>
            <person name="Chen H.Y."/>
            <person name="Chen S.E."/>
            <person name="Zhou L.G."/>
            <person name="Ni X.B."/>
            <person name="Tian J.H."/>
            <person name="Sheng Y."/>
            <person name="Liu T."/>
            <person name="Pan Y.S."/>
            <person name="Xia L.Y."/>
            <person name="Li J."/>
            <person name="Zhao F."/>
            <person name="Cao W.C."/>
        </authorList>
    </citation>
    <scope>NUCLEOTIDE SEQUENCE</scope>
    <source>
        <strain evidence="2">Rmic-2018</strain>
    </source>
</reference>
<protein>
    <recommendedName>
        <fullName evidence="1">START domain-containing protein</fullName>
    </recommendedName>
</protein>
<evidence type="ECO:0000313" key="3">
    <source>
        <dbReference type="Proteomes" id="UP000821866"/>
    </source>
</evidence>
<dbReference type="InterPro" id="IPR002913">
    <property type="entry name" value="START_lipid-bd_dom"/>
</dbReference>
<dbReference type="PANTHER" id="PTHR46121">
    <property type="entry name" value="STEROIDOGENIC ACUTE REGULATORY PROTEIN-LIKE"/>
    <property type="match status" value="1"/>
</dbReference>
<dbReference type="GO" id="GO:0008289">
    <property type="term" value="F:lipid binding"/>
    <property type="evidence" value="ECO:0007669"/>
    <property type="project" value="InterPro"/>
</dbReference>
<evidence type="ECO:0000313" key="2">
    <source>
        <dbReference type="EMBL" id="KAH8023513.1"/>
    </source>
</evidence>
<dbReference type="GO" id="GO:0099044">
    <property type="term" value="P:vesicle tethering to endoplasmic reticulum"/>
    <property type="evidence" value="ECO:0007669"/>
    <property type="project" value="TreeGrafter"/>
</dbReference>
<dbReference type="Pfam" id="PF01852">
    <property type="entry name" value="START"/>
    <property type="match status" value="1"/>
</dbReference>
<gene>
    <name evidence="2" type="ORF">HPB51_014762</name>
</gene>
<reference evidence="2" key="2">
    <citation type="submission" date="2021-09" db="EMBL/GenBank/DDBJ databases">
        <authorList>
            <person name="Jia N."/>
            <person name="Wang J."/>
            <person name="Shi W."/>
            <person name="Du L."/>
            <person name="Sun Y."/>
            <person name="Zhan W."/>
            <person name="Jiang J."/>
            <person name="Wang Q."/>
            <person name="Zhang B."/>
            <person name="Ji P."/>
            <person name="Sakyi L.B."/>
            <person name="Cui X."/>
            <person name="Yuan T."/>
            <person name="Jiang B."/>
            <person name="Yang W."/>
            <person name="Lam T.T.-Y."/>
            <person name="Chang Q."/>
            <person name="Ding S."/>
            <person name="Wang X."/>
            <person name="Zhu J."/>
            <person name="Ruan X."/>
            <person name="Zhao L."/>
            <person name="Wei J."/>
            <person name="Que T."/>
            <person name="Du C."/>
            <person name="Cheng J."/>
            <person name="Dai P."/>
            <person name="Han X."/>
            <person name="Huang E."/>
            <person name="Gao Y."/>
            <person name="Liu J."/>
            <person name="Shao H."/>
            <person name="Ye R."/>
            <person name="Li L."/>
            <person name="Wei W."/>
            <person name="Wang X."/>
            <person name="Wang C."/>
            <person name="Huo Q."/>
            <person name="Li W."/>
            <person name="Guo W."/>
            <person name="Chen H."/>
            <person name="Chen S."/>
            <person name="Zhou L."/>
            <person name="Zhou L."/>
            <person name="Ni X."/>
            <person name="Tian J."/>
            <person name="Zhou Y."/>
            <person name="Sheng Y."/>
            <person name="Liu T."/>
            <person name="Pan Y."/>
            <person name="Xia L."/>
            <person name="Li J."/>
            <person name="Zhao F."/>
            <person name="Cao W."/>
        </authorList>
    </citation>
    <scope>NUCLEOTIDE SEQUENCE</scope>
    <source>
        <strain evidence="2">Rmic-2018</strain>
        <tissue evidence="2">Larvae</tissue>
    </source>
</reference>
<sequence length="296" mass="33577">MHPQIMCLYTLLQDLKVSPWQEMMCVLEVKIQLPHDLRVRFEQPEIYPKVLAPEERSYKRKAEEALDTALKIFHESNWKTEKMDHNGAIQTCHHSKFGKVYKYAGTLPASPEIILDILFNKLEEQVLWNPSVKEARVIESIDSQTDIVYILSDGAKGVVSCRDFVNLRMWQKRGESYLLCAIGAEHAKQPPKKTIVSTRKNGGMHEVPTLPPVVQWLRYTATDPQVAGPNPGFGGCIFNGGENAVGLCAQTWVRVKEPQGWLPQYIIDKAMAKSMFEYADALKAHLISLEMSPENI</sequence>
<dbReference type="SMART" id="SM00234">
    <property type="entry name" value="START"/>
    <property type="match status" value="1"/>
</dbReference>
<dbReference type="GO" id="GO:0031902">
    <property type="term" value="C:late endosome membrane"/>
    <property type="evidence" value="ECO:0007669"/>
    <property type="project" value="TreeGrafter"/>
</dbReference>
<dbReference type="GO" id="GO:0005789">
    <property type="term" value="C:endoplasmic reticulum membrane"/>
    <property type="evidence" value="ECO:0007669"/>
    <property type="project" value="TreeGrafter"/>
</dbReference>
<dbReference type="SUPFAM" id="SSF55961">
    <property type="entry name" value="Bet v1-like"/>
    <property type="match status" value="1"/>
</dbReference>
<dbReference type="Proteomes" id="UP000821866">
    <property type="component" value="Chromosome 6"/>
</dbReference>
<dbReference type="PANTHER" id="PTHR46121:SF4">
    <property type="entry name" value="STEROIDOGENIC ACUTE REGULATORY PROTEIN-LIKE"/>
    <property type="match status" value="1"/>
</dbReference>
<dbReference type="GO" id="GO:0140284">
    <property type="term" value="C:endoplasmic reticulum-endosome membrane contact site"/>
    <property type="evidence" value="ECO:0007669"/>
    <property type="project" value="TreeGrafter"/>
</dbReference>
<dbReference type="AlphaFoldDB" id="A0A9J6DNA7"/>
<keyword evidence="3" id="KW-1185">Reference proteome</keyword>
<dbReference type="InterPro" id="IPR023393">
    <property type="entry name" value="START-like_dom_sf"/>
</dbReference>
<dbReference type="InterPro" id="IPR051869">
    <property type="entry name" value="STARD3"/>
</dbReference>
<comment type="caution">
    <text evidence="2">The sequence shown here is derived from an EMBL/GenBank/DDBJ whole genome shotgun (WGS) entry which is preliminary data.</text>
</comment>
<dbReference type="EMBL" id="JABSTU010000008">
    <property type="protein sequence ID" value="KAH8023513.1"/>
    <property type="molecule type" value="Genomic_DNA"/>
</dbReference>